<dbReference type="Proteomes" id="UP000285349">
    <property type="component" value="Unassembled WGS sequence"/>
</dbReference>
<keyword evidence="1" id="KW-1133">Transmembrane helix</keyword>
<dbReference type="OrthoDB" id="7021695at2"/>
<name>A0A423K0N4_9PSED</name>
<feature type="transmembrane region" description="Helical" evidence="1">
    <location>
        <begin position="13"/>
        <end position="36"/>
    </location>
</feature>
<comment type="caution">
    <text evidence="2">The sequence shown here is derived from an EMBL/GenBank/DDBJ whole genome shotgun (WGS) entry which is preliminary data.</text>
</comment>
<proteinExistence type="predicted"/>
<reference evidence="2 3" key="1">
    <citation type="submission" date="2016-10" db="EMBL/GenBank/DDBJ databases">
        <title>Comparative genome analysis of multiple Pseudomonas spp. focuses on biocontrol and plant growth promoting traits.</title>
        <authorList>
            <person name="Tao X.-Y."/>
            <person name="Taylor C.G."/>
        </authorList>
    </citation>
    <scope>NUCLEOTIDE SEQUENCE [LARGE SCALE GENOMIC DNA]</scope>
    <source>
        <strain evidence="2 3">37A10</strain>
    </source>
</reference>
<dbReference type="AlphaFoldDB" id="A0A423K0N4"/>
<evidence type="ECO:0000313" key="2">
    <source>
        <dbReference type="EMBL" id="RON44217.1"/>
    </source>
</evidence>
<protein>
    <submittedName>
        <fullName evidence="2">Uncharacterized protein</fullName>
    </submittedName>
</protein>
<accession>A0A423K0N4</accession>
<dbReference type="RefSeq" id="WP_123511641.1">
    <property type="nucleotide sequence ID" value="NZ_MOBQ01000022.1"/>
</dbReference>
<sequence>MQPTSPERESDDYTAQFVLCLLLVLGIAIGMGIYIYKLNAWIDKKKAYLIPQSSECGKGQGVFIIDPGGTRHSCYFVEEVEDD</sequence>
<keyword evidence="1" id="KW-0472">Membrane</keyword>
<dbReference type="EMBL" id="MOBQ01000022">
    <property type="protein sequence ID" value="RON44217.1"/>
    <property type="molecule type" value="Genomic_DNA"/>
</dbReference>
<organism evidence="2 3">
    <name type="scientific">Pseudomonas frederiksbergensis</name>
    <dbReference type="NCBI Taxonomy" id="104087"/>
    <lineage>
        <taxon>Bacteria</taxon>
        <taxon>Pseudomonadati</taxon>
        <taxon>Pseudomonadota</taxon>
        <taxon>Gammaproteobacteria</taxon>
        <taxon>Pseudomonadales</taxon>
        <taxon>Pseudomonadaceae</taxon>
        <taxon>Pseudomonas</taxon>
    </lineage>
</organism>
<evidence type="ECO:0000313" key="3">
    <source>
        <dbReference type="Proteomes" id="UP000285349"/>
    </source>
</evidence>
<keyword evidence="1" id="KW-0812">Transmembrane</keyword>
<evidence type="ECO:0000256" key="1">
    <source>
        <dbReference type="SAM" id="Phobius"/>
    </source>
</evidence>
<gene>
    <name evidence="2" type="ORF">BK666_17820</name>
</gene>